<sequence>MLGCFTASNGAEVDSRILHLLHLCLHGGLYSCFFISDHEYSFTACSPASSNGRIGSFMEFECLDAGLFDLDQKMNRSSKIPERETFNPL</sequence>
<reference evidence="1" key="1">
    <citation type="submission" date="2022-06" db="EMBL/GenBank/DDBJ databases">
        <authorList>
            <person name="Berger JAMES D."/>
            <person name="Berger JAMES D."/>
        </authorList>
    </citation>
    <scope>NUCLEOTIDE SEQUENCE [LARGE SCALE GENOMIC DNA]</scope>
</reference>
<name>A0AA85J198_TRIRE</name>
<organism evidence="1 2">
    <name type="scientific">Trichobilharzia regenti</name>
    <name type="common">Nasal bird schistosome</name>
    <dbReference type="NCBI Taxonomy" id="157069"/>
    <lineage>
        <taxon>Eukaryota</taxon>
        <taxon>Metazoa</taxon>
        <taxon>Spiralia</taxon>
        <taxon>Lophotrochozoa</taxon>
        <taxon>Platyhelminthes</taxon>
        <taxon>Trematoda</taxon>
        <taxon>Digenea</taxon>
        <taxon>Strigeidida</taxon>
        <taxon>Schistosomatoidea</taxon>
        <taxon>Schistosomatidae</taxon>
        <taxon>Trichobilharzia</taxon>
    </lineage>
</organism>
<accession>A0AA85J198</accession>
<keyword evidence="1" id="KW-1185">Reference proteome</keyword>
<dbReference type="AlphaFoldDB" id="A0AA85J198"/>
<reference evidence="2" key="2">
    <citation type="submission" date="2023-11" db="UniProtKB">
        <authorList>
            <consortium name="WormBaseParasite"/>
        </authorList>
    </citation>
    <scope>IDENTIFICATION</scope>
</reference>
<dbReference type="Proteomes" id="UP000050795">
    <property type="component" value="Unassembled WGS sequence"/>
</dbReference>
<evidence type="ECO:0000313" key="1">
    <source>
        <dbReference type="Proteomes" id="UP000050795"/>
    </source>
</evidence>
<proteinExistence type="predicted"/>
<evidence type="ECO:0000313" key="2">
    <source>
        <dbReference type="WBParaSite" id="TREG1_137170.1"/>
    </source>
</evidence>
<dbReference type="WBParaSite" id="TREG1_137170.1">
    <property type="protein sequence ID" value="TREG1_137170.1"/>
    <property type="gene ID" value="TREG1_137170"/>
</dbReference>
<protein>
    <submittedName>
        <fullName evidence="2">Uncharacterized protein</fullName>
    </submittedName>
</protein>